<accession>A0A9W6XTH6</accession>
<evidence type="ECO:0000313" key="2">
    <source>
        <dbReference type="Proteomes" id="UP001165121"/>
    </source>
</evidence>
<reference evidence="1" key="1">
    <citation type="submission" date="2023-04" db="EMBL/GenBank/DDBJ databases">
        <title>Phytophthora fragariaefolia NBRC 109709.</title>
        <authorList>
            <person name="Ichikawa N."/>
            <person name="Sato H."/>
            <person name="Tonouchi N."/>
        </authorList>
    </citation>
    <scope>NUCLEOTIDE SEQUENCE</scope>
    <source>
        <strain evidence="1">NBRC 109709</strain>
    </source>
</reference>
<evidence type="ECO:0000313" key="1">
    <source>
        <dbReference type="EMBL" id="GMF45128.1"/>
    </source>
</evidence>
<proteinExistence type="predicted"/>
<dbReference type="EMBL" id="BSXT01001789">
    <property type="protein sequence ID" value="GMF45128.1"/>
    <property type="molecule type" value="Genomic_DNA"/>
</dbReference>
<comment type="caution">
    <text evidence="1">The sequence shown here is derived from an EMBL/GenBank/DDBJ whole genome shotgun (WGS) entry which is preliminary data.</text>
</comment>
<gene>
    <name evidence="1" type="ORF">Pfra01_001601400</name>
</gene>
<keyword evidence="2" id="KW-1185">Reference proteome</keyword>
<sequence>MRLPNSFYDISPAHHTNQHITGLVFYDKWGVRYRRSTCPPTSLRSSGSSLGHFEALSSTLQFSWTAVQLRRLAHSTVFRSESSTAANVTEV</sequence>
<name>A0A9W6XTH6_9STRA</name>
<organism evidence="1 2">
    <name type="scientific">Phytophthora fragariaefolia</name>
    <dbReference type="NCBI Taxonomy" id="1490495"/>
    <lineage>
        <taxon>Eukaryota</taxon>
        <taxon>Sar</taxon>
        <taxon>Stramenopiles</taxon>
        <taxon>Oomycota</taxon>
        <taxon>Peronosporomycetes</taxon>
        <taxon>Peronosporales</taxon>
        <taxon>Peronosporaceae</taxon>
        <taxon>Phytophthora</taxon>
    </lineage>
</organism>
<dbReference type="Proteomes" id="UP001165121">
    <property type="component" value="Unassembled WGS sequence"/>
</dbReference>
<dbReference type="AlphaFoldDB" id="A0A9W6XTH6"/>
<protein>
    <submittedName>
        <fullName evidence="1">Unnamed protein product</fullName>
    </submittedName>
</protein>